<evidence type="ECO:0000313" key="2">
    <source>
        <dbReference type="Proteomes" id="UP000255234"/>
    </source>
</evidence>
<accession>A0A378NS84</accession>
<gene>
    <name evidence="1" type="ORF">NCTC10571_01400</name>
</gene>
<dbReference type="Proteomes" id="UP000255234">
    <property type="component" value="Unassembled WGS sequence"/>
</dbReference>
<reference evidence="1 2" key="1">
    <citation type="submission" date="2018-06" db="EMBL/GenBank/DDBJ databases">
        <authorList>
            <consortium name="Pathogen Informatics"/>
            <person name="Doyle S."/>
        </authorList>
    </citation>
    <scope>NUCLEOTIDE SEQUENCE [LARGE SCALE GENOMIC DNA]</scope>
    <source>
        <strain evidence="1 2">NCTC10571</strain>
    </source>
</reference>
<name>A0A378NS84_9FIRM</name>
<dbReference type="RefSeq" id="WP_115151608.1">
    <property type="nucleotide sequence ID" value="NZ_UGPP01000001.1"/>
</dbReference>
<proteinExistence type="predicted"/>
<dbReference type="EMBL" id="UGPP01000001">
    <property type="protein sequence ID" value="STY71244.1"/>
    <property type="molecule type" value="Genomic_DNA"/>
</dbReference>
<sequence length="184" mass="22155">MEQIREAKRISSESYFVQDKYYNNSYFFLNKEKGVLGIVSEYGNMGYVLDCTCKDFKDILIGIDPYYMLSKLKKPVFDLKGTVKNLREWILETRKENNCTKEQALEIWEMIEEIEQEGIEDEGYIFKFFNDNRFLIEEFECDFFCDVVSFLIAKKWTEHDKFFINYIWKSFIDLLKEEKGLVNE</sequence>
<dbReference type="InterPro" id="IPR058701">
    <property type="entry name" value="PhiTE_072-like"/>
</dbReference>
<evidence type="ECO:0000313" key="1">
    <source>
        <dbReference type="EMBL" id="STY71244.1"/>
    </source>
</evidence>
<protein>
    <submittedName>
        <fullName evidence="1">Uncharacterized protein</fullName>
    </submittedName>
</protein>
<dbReference type="Pfam" id="PF26211">
    <property type="entry name" value="Phage_phiTE_072"/>
    <property type="match status" value="1"/>
</dbReference>
<dbReference type="AlphaFoldDB" id="A0A378NS84"/>
<organism evidence="1 2">
    <name type="scientific">Megamonas hypermegale</name>
    <dbReference type="NCBI Taxonomy" id="158847"/>
    <lineage>
        <taxon>Bacteria</taxon>
        <taxon>Bacillati</taxon>
        <taxon>Bacillota</taxon>
        <taxon>Negativicutes</taxon>
        <taxon>Selenomonadales</taxon>
        <taxon>Selenomonadaceae</taxon>
        <taxon>Megamonas</taxon>
    </lineage>
</organism>